<keyword evidence="2" id="KW-1185">Reference proteome</keyword>
<evidence type="ECO:0000313" key="1">
    <source>
        <dbReference type="EMBL" id="KAJ5526322.1"/>
    </source>
</evidence>
<organism evidence="1 2">
    <name type="scientific">Penicillium frequentans</name>
    <dbReference type="NCBI Taxonomy" id="3151616"/>
    <lineage>
        <taxon>Eukaryota</taxon>
        <taxon>Fungi</taxon>
        <taxon>Dikarya</taxon>
        <taxon>Ascomycota</taxon>
        <taxon>Pezizomycotina</taxon>
        <taxon>Eurotiomycetes</taxon>
        <taxon>Eurotiomycetidae</taxon>
        <taxon>Eurotiales</taxon>
        <taxon>Aspergillaceae</taxon>
        <taxon>Penicillium</taxon>
    </lineage>
</organism>
<protein>
    <submittedName>
        <fullName evidence="1">Uncharacterized protein</fullName>
    </submittedName>
</protein>
<dbReference type="Proteomes" id="UP001220324">
    <property type="component" value="Unassembled WGS sequence"/>
</dbReference>
<proteinExistence type="predicted"/>
<gene>
    <name evidence="1" type="ORF">N7494_012972</name>
</gene>
<dbReference type="AlphaFoldDB" id="A0AAD6CQB3"/>
<accession>A0AAD6CQB3</accession>
<name>A0AAD6CQB3_9EURO</name>
<sequence length="191" mass="21418">MDSPTLPADEAVRDKYNVGDIIDELFNLDLNPTECAEDLAYDVEESWATPSESRQDFTAIVEEHQCHVQEAIIDKRNIIIESLGYIDGLADAMPSLYEWFHSESTQEDAPANWDHVINQLVGISNLYVRLEKSTATMVRIKDDLEAVMSPLMDAPEEIKAILHIISLVMEQNDGLRNDLTAIVSNVRAVCA</sequence>
<evidence type="ECO:0000313" key="2">
    <source>
        <dbReference type="Proteomes" id="UP001220324"/>
    </source>
</evidence>
<dbReference type="EMBL" id="JAQIZZ010000008">
    <property type="protein sequence ID" value="KAJ5526322.1"/>
    <property type="molecule type" value="Genomic_DNA"/>
</dbReference>
<reference evidence="1 2" key="1">
    <citation type="journal article" date="2023" name="IMA Fungus">
        <title>Comparative genomic study of the Penicillium genus elucidates a diverse pangenome and 15 lateral gene transfer events.</title>
        <authorList>
            <person name="Petersen C."/>
            <person name="Sorensen T."/>
            <person name="Nielsen M.R."/>
            <person name="Sondergaard T.E."/>
            <person name="Sorensen J.L."/>
            <person name="Fitzpatrick D.A."/>
            <person name="Frisvad J.C."/>
            <person name="Nielsen K.L."/>
        </authorList>
    </citation>
    <scope>NUCLEOTIDE SEQUENCE [LARGE SCALE GENOMIC DNA]</scope>
    <source>
        <strain evidence="1 2">IBT 35679</strain>
    </source>
</reference>
<comment type="caution">
    <text evidence="1">The sequence shown here is derived from an EMBL/GenBank/DDBJ whole genome shotgun (WGS) entry which is preliminary data.</text>
</comment>